<dbReference type="PROSITE" id="PS00379">
    <property type="entry name" value="CDP_ALCOHOL_P_TRANSF"/>
    <property type="match status" value="1"/>
</dbReference>
<dbReference type="Gene3D" id="1.20.120.1760">
    <property type="match status" value="1"/>
</dbReference>
<dbReference type="InterPro" id="IPR000462">
    <property type="entry name" value="CDP-OH_P_trans"/>
</dbReference>
<evidence type="ECO:0000256" key="1">
    <source>
        <dbReference type="ARBA" id="ARBA00022679"/>
    </source>
</evidence>
<dbReference type="RefSeq" id="WP_344715548.1">
    <property type="nucleotide sequence ID" value="NZ_BAAAWH010000001.1"/>
</dbReference>
<evidence type="ECO:0000256" key="3">
    <source>
        <dbReference type="SAM" id="Phobius"/>
    </source>
</evidence>
<organism evidence="4 5">
    <name type="scientific">Microbacterium terregens</name>
    <dbReference type="NCBI Taxonomy" id="69363"/>
    <lineage>
        <taxon>Bacteria</taxon>
        <taxon>Bacillati</taxon>
        <taxon>Actinomycetota</taxon>
        <taxon>Actinomycetes</taxon>
        <taxon>Micrococcales</taxon>
        <taxon>Microbacteriaceae</taxon>
        <taxon>Microbacterium</taxon>
    </lineage>
</organism>
<keyword evidence="3" id="KW-1133">Transmembrane helix</keyword>
<dbReference type="EMBL" id="JBHMBE010000004">
    <property type="protein sequence ID" value="MFB9646579.1"/>
    <property type="molecule type" value="Genomic_DNA"/>
</dbReference>
<evidence type="ECO:0000313" key="5">
    <source>
        <dbReference type="Proteomes" id="UP001589611"/>
    </source>
</evidence>
<dbReference type="InterPro" id="IPR048254">
    <property type="entry name" value="CDP_ALCOHOL_P_TRANSF_CS"/>
</dbReference>
<protein>
    <submittedName>
        <fullName evidence="4">CDP-alcohol phosphatidyltransferase family protein</fullName>
        <ecNumber evidence="4">2.7.8.-</ecNumber>
    </submittedName>
</protein>
<gene>
    <name evidence="4" type="ORF">ACFFPJ_12325</name>
</gene>
<name>A0ABV5T1U5_9MICO</name>
<feature type="transmembrane region" description="Helical" evidence="3">
    <location>
        <begin position="31"/>
        <end position="51"/>
    </location>
</feature>
<feature type="transmembrane region" description="Helical" evidence="3">
    <location>
        <begin position="189"/>
        <end position="214"/>
    </location>
</feature>
<comment type="similarity">
    <text evidence="2">Belongs to the CDP-alcohol phosphatidyltransferase class-I family.</text>
</comment>
<dbReference type="Pfam" id="PF01066">
    <property type="entry name" value="CDP-OH_P_transf"/>
    <property type="match status" value="1"/>
</dbReference>
<sequence length="246" mass="25713">MTEVHIAPIGFAGLGAVGVALIWAVEGLPAIGSTAALAYLAASTAILVVGLRRRRTSRFGEANVVTATRSALVAIITGLVVASFVAPIPVPLLIGLTVPALALDAVDGWVARRTDSVTELGARFDMEVDSFLLLALSAYVAQTLGPWVLAIGLMRYAFLAAGWMLPWLRAPLPYRYWRKVVTAAQGITLATAASGLVPVFASALLVALALALLVESFGRDVVWLAAYGHARCAADHADPEAEARAS</sequence>
<proteinExistence type="inferred from homology"/>
<evidence type="ECO:0000313" key="4">
    <source>
        <dbReference type="EMBL" id="MFB9646579.1"/>
    </source>
</evidence>
<dbReference type="GO" id="GO:0016740">
    <property type="term" value="F:transferase activity"/>
    <property type="evidence" value="ECO:0007669"/>
    <property type="project" value="UniProtKB-KW"/>
</dbReference>
<reference evidence="4 5" key="1">
    <citation type="submission" date="2024-09" db="EMBL/GenBank/DDBJ databases">
        <authorList>
            <person name="Sun Q."/>
            <person name="Mori K."/>
        </authorList>
    </citation>
    <scope>NUCLEOTIDE SEQUENCE [LARGE SCALE GENOMIC DNA]</scope>
    <source>
        <strain evidence="4 5">JCM 1342</strain>
    </source>
</reference>
<accession>A0ABV5T1U5</accession>
<evidence type="ECO:0000256" key="2">
    <source>
        <dbReference type="RuleBase" id="RU003750"/>
    </source>
</evidence>
<keyword evidence="5" id="KW-1185">Reference proteome</keyword>
<keyword evidence="3" id="KW-0812">Transmembrane</keyword>
<dbReference type="InterPro" id="IPR043130">
    <property type="entry name" value="CDP-OH_PTrfase_TM_dom"/>
</dbReference>
<dbReference type="EC" id="2.7.8.-" evidence="4"/>
<keyword evidence="1 2" id="KW-0808">Transferase</keyword>
<feature type="transmembrane region" description="Helical" evidence="3">
    <location>
        <begin position="7"/>
        <end position="25"/>
    </location>
</feature>
<feature type="transmembrane region" description="Helical" evidence="3">
    <location>
        <begin position="63"/>
        <end position="86"/>
    </location>
</feature>
<dbReference type="Proteomes" id="UP001589611">
    <property type="component" value="Unassembled WGS sequence"/>
</dbReference>
<keyword evidence="3" id="KW-0472">Membrane</keyword>
<comment type="caution">
    <text evidence="4">The sequence shown here is derived from an EMBL/GenBank/DDBJ whole genome shotgun (WGS) entry which is preliminary data.</text>
</comment>